<keyword evidence="3 6" id="KW-0862">Zinc</keyword>
<dbReference type="InterPro" id="IPR057444">
    <property type="entry name" value="Znf-CCCH_AtC3H23-like"/>
</dbReference>
<accession>A0A6A2ZS55</accession>
<dbReference type="PROSITE" id="PS50297">
    <property type="entry name" value="ANK_REP_REGION"/>
    <property type="match status" value="1"/>
</dbReference>
<feature type="zinc finger region" description="C3H1-type" evidence="6">
    <location>
        <begin position="179"/>
        <end position="206"/>
    </location>
</feature>
<comment type="caution">
    <text evidence="8">The sequence shown here is derived from an EMBL/GenBank/DDBJ whole genome shotgun (WGS) entry which is preliminary data.</text>
</comment>
<evidence type="ECO:0000256" key="4">
    <source>
        <dbReference type="ARBA" id="ARBA00023125"/>
    </source>
</evidence>
<feature type="repeat" description="ANK" evidence="5">
    <location>
        <begin position="39"/>
        <end position="74"/>
    </location>
</feature>
<dbReference type="GO" id="GO:0008270">
    <property type="term" value="F:zinc ion binding"/>
    <property type="evidence" value="ECO:0007669"/>
    <property type="project" value="UniProtKB-KW"/>
</dbReference>
<dbReference type="Pfam" id="PF12796">
    <property type="entry name" value="Ank_2"/>
    <property type="match status" value="1"/>
</dbReference>
<dbReference type="GO" id="GO:0003677">
    <property type="term" value="F:DNA binding"/>
    <property type="evidence" value="ECO:0007669"/>
    <property type="project" value="UniProtKB-KW"/>
</dbReference>
<dbReference type="SUPFAM" id="SSF48403">
    <property type="entry name" value="Ankyrin repeat"/>
    <property type="match status" value="1"/>
</dbReference>
<organism evidence="8 9">
    <name type="scientific">Hibiscus syriacus</name>
    <name type="common">Rose of Sharon</name>
    <dbReference type="NCBI Taxonomy" id="106335"/>
    <lineage>
        <taxon>Eukaryota</taxon>
        <taxon>Viridiplantae</taxon>
        <taxon>Streptophyta</taxon>
        <taxon>Embryophyta</taxon>
        <taxon>Tracheophyta</taxon>
        <taxon>Spermatophyta</taxon>
        <taxon>Magnoliopsida</taxon>
        <taxon>eudicotyledons</taxon>
        <taxon>Gunneridae</taxon>
        <taxon>Pentapetalae</taxon>
        <taxon>rosids</taxon>
        <taxon>malvids</taxon>
        <taxon>Malvales</taxon>
        <taxon>Malvaceae</taxon>
        <taxon>Malvoideae</taxon>
        <taxon>Hibiscus</taxon>
    </lineage>
</organism>
<evidence type="ECO:0000256" key="2">
    <source>
        <dbReference type="ARBA" id="ARBA00022771"/>
    </source>
</evidence>
<evidence type="ECO:0000313" key="8">
    <source>
        <dbReference type="EMBL" id="KAE8694366.1"/>
    </source>
</evidence>
<name>A0A6A2ZS55_HIBSY</name>
<evidence type="ECO:0000259" key="7">
    <source>
        <dbReference type="PROSITE" id="PS50103"/>
    </source>
</evidence>
<dbReference type="Gene3D" id="1.25.40.20">
    <property type="entry name" value="Ankyrin repeat-containing domain"/>
    <property type="match status" value="1"/>
</dbReference>
<feature type="domain" description="C3H1-type" evidence="7">
    <location>
        <begin position="179"/>
        <end position="206"/>
    </location>
</feature>
<keyword evidence="2 6" id="KW-0863">Zinc-finger</keyword>
<protein>
    <submittedName>
        <fullName evidence="8">Zinc finger CCCH domain-containing protein 66-like isoform X2</fullName>
    </submittedName>
</protein>
<evidence type="ECO:0000256" key="3">
    <source>
        <dbReference type="ARBA" id="ARBA00022833"/>
    </source>
</evidence>
<proteinExistence type="predicted"/>
<dbReference type="PROSITE" id="PS51257">
    <property type="entry name" value="PROKAR_LIPOPROTEIN"/>
    <property type="match status" value="1"/>
</dbReference>
<dbReference type="PANTHER" id="PTHR14493:SF87">
    <property type="entry name" value="ZINC FINGER CCCH DOMAIN-CONTAINING PROTEIN 66"/>
    <property type="match status" value="1"/>
</dbReference>
<dbReference type="GO" id="GO:0010468">
    <property type="term" value="P:regulation of gene expression"/>
    <property type="evidence" value="ECO:0007669"/>
    <property type="project" value="UniProtKB-ARBA"/>
</dbReference>
<evidence type="ECO:0000313" key="9">
    <source>
        <dbReference type="Proteomes" id="UP000436088"/>
    </source>
</evidence>
<dbReference type="PANTHER" id="PTHR14493">
    <property type="entry name" value="UNKEMPT FAMILY MEMBER"/>
    <property type="match status" value="1"/>
</dbReference>
<evidence type="ECO:0000256" key="5">
    <source>
        <dbReference type="PROSITE-ProRule" id="PRU00023"/>
    </source>
</evidence>
<keyword evidence="4" id="KW-0238">DNA-binding</keyword>
<dbReference type="PROSITE" id="PS50088">
    <property type="entry name" value="ANK_REPEAT"/>
    <property type="match status" value="1"/>
</dbReference>
<dbReference type="PROSITE" id="PS50103">
    <property type="entry name" value="ZF_C3H1"/>
    <property type="match status" value="1"/>
</dbReference>
<sequence length="451" mass="49684">MGFQERIPLLIASIFGCKDVVNYIVKSSCVDVNRSCGSDGATALHCAATGGSSHSVEVVKILLDASADTNSIDANGNRPVDLTASACCAIAAVAGNEIEGLEQQVDSAPRAWKDGNEKKDYPYDLSLPDIKSGIHGTNEFRMYTFKVQSCSRAYSHDWTECPFVHPGENARSRDPRKYLYSCVPCLEIRKGSCKQGYNCEYSHGIFESLLHLAQNRTRLCKDETDCTRRVSFFAHKQEELRLLYASTVIKPSTSTSPLTPPRTSSIAGGMWPNQSSIIPPTLQLPNRLKAAQSARGKDLNIQMLSLERQHRHQQQQQQLIDEISSELNRYRGVKPNNLKDIFGSLDTTRPPLRGFSLETASAQLQSQIGVQMCSNINQKLHASYPMNLASSLIMTSPSFGVEPSGITPTSILSSKWTTGVIKRPTINRHSGYSTPISPVGVLPHNLSDWCY</sequence>
<keyword evidence="1 6" id="KW-0479">Metal-binding</keyword>
<dbReference type="Pfam" id="PF25512">
    <property type="entry name" value="zf-CCCH_AtC3H23"/>
    <property type="match status" value="1"/>
</dbReference>
<evidence type="ECO:0000256" key="6">
    <source>
        <dbReference type="PROSITE-ProRule" id="PRU00723"/>
    </source>
</evidence>
<dbReference type="Proteomes" id="UP000436088">
    <property type="component" value="Unassembled WGS sequence"/>
</dbReference>
<reference evidence="8" key="1">
    <citation type="submission" date="2019-09" db="EMBL/GenBank/DDBJ databases">
        <title>Draft genome information of white flower Hibiscus syriacus.</title>
        <authorList>
            <person name="Kim Y.-M."/>
        </authorList>
    </citation>
    <scope>NUCLEOTIDE SEQUENCE [LARGE SCALE GENOMIC DNA]</scope>
    <source>
        <strain evidence="8">YM2019G1</strain>
    </source>
</reference>
<dbReference type="SMART" id="SM00248">
    <property type="entry name" value="ANK"/>
    <property type="match status" value="2"/>
</dbReference>
<keyword evidence="9" id="KW-1185">Reference proteome</keyword>
<dbReference type="InterPro" id="IPR002110">
    <property type="entry name" value="Ankyrin_rpt"/>
</dbReference>
<keyword evidence="5" id="KW-0040">ANK repeat</keyword>
<dbReference type="InterPro" id="IPR036770">
    <property type="entry name" value="Ankyrin_rpt-contain_sf"/>
</dbReference>
<dbReference type="AlphaFoldDB" id="A0A6A2ZS55"/>
<evidence type="ECO:0000256" key="1">
    <source>
        <dbReference type="ARBA" id="ARBA00022723"/>
    </source>
</evidence>
<gene>
    <name evidence="8" type="ORF">F3Y22_tig00110783pilonHSYRG00088</name>
</gene>
<dbReference type="InterPro" id="IPR045234">
    <property type="entry name" value="Unkempt-like"/>
</dbReference>
<dbReference type="EMBL" id="VEPZ02001110">
    <property type="protein sequence ID" value="KAE8694366.1"/>
    <property type="molecule type" value="Genomic_DNA"/>
</dbReference>
<dbReference type="InterPro" id="IPR000571">
    <property type="entry name" value="Znf_CCCH"/>
</dbReference>
<dbReference type="Gene3D" id="3.30.1370.210">
    <property type="match status" value="1"/>
</dbReference>